<dbReference type="AlphaFoldDB" id="A0A0R3RCN7"/>
<evidence type="ECO:0000256" key="1">
    <source>
        <dbReference type="SAM" id="Phobius"/>
    </source>
</evidence>
<reference evidence="2" key="1">
    <citation type="submission" date="2017-02" db="UniProtKB">
        <authorList>
            <consortium name="WormBaseParasite"/>
        </authorList>
    </citation>
    <scope>IDENTIFICATION</scope>
</reference>
<sequence length="105" mass="12605">MDHIKQKMIVSGENTKNYRIYILTNFINIYLKIFFICKIFSTILIFYLFIHNFYTTKNFKNFYISIIKLKTNLDQSNQETNERQLKQSDSTSAVVTWQLEEVCVI</sequence>
<organism evidence="2">
    <name type="scientific">Brugia timori</name>
    <dbReference type="NCBI Taxonomy" id="42155"/>
    <lineage>
        <taxon>Eukaryota</taxon>
        <taxon>Metazoa</taxon>
        <taxon>Ecdysozoa</taxon>
        <taxon>Nematoda</taxon>
        <taxon>Chromadorea</taxon>
        <taxon>Rhabditida</taxon>
        <taxon>Spirurina</taxon>
        <taxon>Spiruromorpha</taxon>
        <taxon>Filarioidea</taxon>
        <taxon>Onchocercidae</taxon>
        <taxon>Brugia</taxon>
    </lineage>
</organism>
<protein>
    <submittedName>
        <fullName evidence="2">Transmembrane protein</fullName>
    </submittedName>
</protein>
<proteinExistence type="predicted"/>
<accession>A0A0R3RCN7</accession>
<evidence type="ECO:0000313" key="2">
    <source>
        <dbReference type="WBParaSite" id="BTMF_0001780901-mRNA-1"/>
    </source>
</evidence>
<keyword evidence="1" id="KW-1133">Transmembrane helix</keyword>
<keyword evidence="1" id="KW-0812">Transmembrane</keyword>
<dbReference type="WBParaSite" id="BTMF_0001780901-mRNA-1">
    <property type="protein sequence ID" value="BTMF_0001780901-mRNA-1"/>
    <property type="gene ID" value="BTMF_0001780901"/>
</dbReference>
<feature type="transmembrane region" description="Helical" evidence="1">
    <location>
        <begin position="29"/>
        <end position="50"/>
    </location>
</feature>
<keyword evidence="1" id="KW-0472">Membrane</keyword>
<name>A0A0R3RCN7_9BILA</name>